<dbReference type="PANTHER" id="PTHR10366:SF852">
    <property type="entry name" value="CINNAMOYL-COA REDUCTASE CAD2"/>
    <property type="match status" value="1"/>
</dbReference>
<sequence length="425" mass="45676">MEARGQVNLDRMLSRKPLHDAERQAAPATVCVTGGAGYIGSRIVARLLAAGHTVYATRRAAGDDEAAIAALQELPGAQERLRWLEADLMQAGSFDAAVAGCKYVIHTAGVVSLNAPQRLAYSRVIEPTLHGIENVLSAVNKTASVEKVVLTSSLVASSSDFHDRGPGHVYTEGDWNLGFMQLDEPYVTAKVLAEWQAWAIASQQDRWRLVAICPGNTYGPPMDISPNSGPVPSMIKQMDGTFYPFVAPLGLTTVDLDDVAAAHVLAMVLPEARGRYLLCERGTLMSDIAAMLRQMYPAYWVPHIVLPFWAAVPLLALMGIRSFKWMRSLWNKQGAVIDCSKARRELGLQFIPLEQTLREMMDRLIDLGILRRIPAISTAPAALPLPAGAAQAGPATGAAHMVAAKAAEAEAVVGAALKQAAKKLA</sequence>
<organism evidence="5">
    <name type="scientific">Chlorella variabilis</name>
    <name type="common">Green alga</name>
    <dbReference type="NCBI Taxonomy" id="554065"/>
    <lineage>
        <taxon>Eukaryota</taxon>
        <taxon>Viridiplantae</taxon>
        <taxon>Chlorophyta</taxon>
        <taxon>core chlorophytes</taxon>
        <taxon>Trebouxiophyceae</taxon>
        <taxon>Chlorellales</taxon>
        <taxon>Chlorellaceae</taxon>
        <taxon>Chlorella clade</taxon>
        <taxon>Chlorella</taxon>
    </lineage>
</organism>
<evidence type="ECO:0000313" key="4">
    <source>
        <dbReference type="EMBL" id="EFN54625.1"/>
    </source>
</evidence>
<dbReference type="InterPro" id="IPR036291">
    <property type="entry name" value="NAD(P)-bd_dom_sf"/>
</dbReference>
<dbReference type="KEGG" id="cvr:CHLNCDRAFT_135159"/>
<dbReference type="PANTHER" id="PTHR10366">
    <property type="entry name" value="NAD DEPENDENT EPIMERASE/DEHYDRATASE"/>
    <property type="match status" value="1"/>
</dbReference>
<dbReference type="STRING" id="554065.E1ZHL9"/>
<dbReference type="SMART" id="SM00822">
    <property type="entry name" value="PKS_KR"/>
    <property type="match status" value="1"/>
</dbReference>
<keyword evidence="2" id="KW-0472">Membrane</keyword>
<dbReference type="eggNOG" id="KOG1502">
    <property type="taxonomic scope" value="Eukaryota"/>
</dbReference>
<dbReference type="SUPFAM" id="SSF51735">
    <property type="entry name" value="NAD(P)-binding Rossmann-fold domains"/>
    <property type="match status" value="1"/>
</dbReference>
<feature type="domain" description="Ketoreductase" evidence="3">
    <location>
        <begin position="28"/>
        <end position="178"/>
    </location>
</feature>
<dbReference type="InParanoid" id="E1ZHL9"/>
<accession>E1ZHL9</accession>
<dbReference type="FunFam" id="3.40.50.720:FF:000085">
    <property type="entry name" value="Dihydroflavonol reductase"/>
    <property type="match status" value="1"/>
</dbReference>
<dbReference type="InterPro" id="IPR050425">
    <property type="entry name" value="NAD(P)_dehydrat-like"/>
</dbReference>
<dbReference type="InterPro" id="IPR001509">
    <property type="entry name" value="Epimerase_deHydtase"/>
</dbReference>
<dbReference type="GO" id="GO:0016616">
    <property type="term" value="F:oxidoreductase activity, acting on the CH-OH group of donors, NAD or NADP as acceptor"/>
    <property type="evidence" value="ECO:0007669"/>
    <property type="project" value="TreeGrafter"/>
</dbReference>
<evidence type="ECO:0000256" key="1">
    <source>
        <dbReference type="ARBA" id="ARBA00023002"/>
    </source>
</evidence>
<dbReference type="GeneID" id="17354147"/>
<dbReference type="EMBL" id="GL433847">
    <property type="protein sequence ID" value="EFN54625.1"/>
    <property type="molecule type" value="Genomic_DNA"/>
</dbReference>
<dbReference type="Pfam" id="PF01370">
    <property type="entry name" value="Epimerase"/>
    <property type="match status" value="1"/>
</dbReference>
<name>E1ZHL9_CHLVA</name>
<evidence type="ECO:0000313" key="5">
    <source>
        <dbReference type="Proteomes" id="UP000008141"/>
    </source>
</evidence>
<evidence type="ECO:0000259" key="3">
    <source>
        <dbReference type="SMART" id="SM00822"/>
    </source>
</evidence>
<protein>
    <recommendedName>
        <fullName evidence="3">Ketoreductase domain-containing protein</fullName>
    </recommendedName>
</protein>
<keyword evidence="2" id="KW-1133">Transmembrane helix</keyword>
<feature type="transmembrane region" description="Helical" evidence="2">
    <location>
        <begin position="299"/>
        <end position="320"/>
    </location>
</feature>
<dbReference type="Gene3D" id="3.40.50.720">
    <property type="entry name" value="NAD(P)-binding Rossmann-like Domain"/>
    <property type="match status" value="1"/>
</dbReference>
<gene>
    <name evidence="4" type="ORF">CHLNCDRAFT_135159</name>
</gene>
<evidence type="ECO:0000256" key="2">
    <source>
        <dbReference type="SAM" id="Phobius"/>
    </source>
</evidence>
<dbReference type="OrthoDB" id="2735536at2759"/>
<dbReference type="OMA" id="KRFFITE"/>
<keyword evidence="1" id="KW-0560">Oxidoreductase</keyword>
<reference evidence="4 5" key="1">
    <citation type="journal article" date="2010" name="Plant Cell">
        <title>The Chlorella variabilis NC64A genome reveals adaptation to photosymbiosis, coevolution with viruses, and cryptic sex.</title>
        <authorList>
            <person name="Blanc G."/>
            <person name="Duncan G."/>
            <person name="Agarkova I."/>
            <person name="Borodovsky M."/>
            <person name="Gurnon J."/>
            <person name="Kuo A."/>
            <person name="Lindquist E."/>
            <person name="Lucas S."/>
            <person name="Pangilinan J."/>
            <person name="Polle J."/>
            <person name="Salamov A."/>
            <person name="Terry A."/>
            <person name="Yamada T."/>
            <person name="Dunigan D.D."/>
            <person name="Grigoriev I.V."/>
            <person name="Claverie J.M."/>
            <person name="Van Etten J.L."/>
        </authorList>
    </citation>
    <scope>NUCLEOTIDE SEQUENCE [LARGE SCALE GENOMIC DNA]</scope>
    <source>
        <strain evidence="4 5">NC64A</strain>
    </source>
</reference>
<dbReference type="RefSeq" id="XP_005846727.1">
    <property type="nucleotide sequence ID" value="XM_005846665.1"/>
</dbReference>
<keyword evidence="2" id="KW-0812">Transmembrane</keyword>
<dbReference type="InterPro" id="IPR057326">
    <property type="entry name" value="KR_dom"/>
</dbReference>
<keyword evidence="5" id="KW-1185">Reference proteome</keyword>
<dbReference type="Proteomes" id="UP000008141">
    <property type="component" value="Unassembled WGS sequence"/>
</dbReference>
<dbReference type="AlphaFoldDB" id="E1ZHL9"/>
<proteinExistence type="predicted"/>